<sequence length="676" mass="74863">MQPLPDWRPHALDGALLWFHRRTGTNLRIDGPHTRHLRRRAPRLVLFGITNACNLTCSFCSRDREARSEWTVDSAFEVLAGLARAGTLEVAFGGGEPLAFRGFDTLVRRLASETPLAVHVTTNGTLLDDERLARLAPSLGEVRVSLYDDNDWEACVRRLARAGQTFGVNILATPERVPLLPAQLRTLHGLGCRDVALLRYVGNDSKLRLGAEDEARLTDVLADSPLRTRLSVCFGDALVEVPRLFGGDCGAGLDFVTLTSDRRLKACSFQGPGLPVQSADDVLAAWMGRQEVLSKPSPLQGCARAGTARAEALSDGVRVWRGFSGNNSGDCVLVGRFDTPEEASTYVEELLPDWTHGGPYSERWKELLAAEGIQTHEQEYSPEMIAAVGRVVMLHTDMTLGDDFPSLRTLLWRRKGRAIHSEYHSHDEFRLAAGFRVKEGASLDALKQALEREALEGFVRHADQLYGLTPNRGRGFDAATKKLKALAQEQDARLSVEMVRVPRELHLERDLAFRHPSAGRLRLWVRFSYPETAARYAKDLGGEVTVAGPHVLLEAGHFGPRLGFLAHRQGGTALVLTSKRVIVAGSFSKTDFDPPDVVPHLRPYLKPDDRLETDSHAATLHVEVNTVEPGRVLKALVELEAMLGVRQAWIRVLPDNPLAEALHRMREDLEADTRQR</sequence>
<dbReference type="PANTHER" id="PTHR11228">
    <property type="entry name" value="RADICAL SAM DOMAIN PROTEIN"/>
    <property type="match status" value="1"/>
</dbReference>
<dbReference type="CDD" id="cd01335">
    <property type="entry name" value="Radical_SAM"/>
    <property type="match status" value="1"/>
</dbReference>
<protein>
    <submittedName>
        <fullName evidence="7">Radical SAM protein</fullName>
    </submittedName>
</protein>
<evidence type="ECO:0000256" key="1">
    <source>
        <dbReference type="ARBA" id="ARBA00001966"/>
    </source>
</evidence>
<dbReference type="InterPro" id="IPR050377">
    <property type="entry name" value="Radical_SAM_PqqE_MftC-like"/>
</dbReference>
<keyword evidence="5" id="KW-0411">Iron-sulfur</keyword>
<dbReference type="EMBL" id="CP071090">
    <property type="protein sequence ID" value="QSQ18839.1"/>
    <property type="molecule type" value="Genomic_DNA"/>
</dbReference>
<accession>A0ABX7NJ47</accession>
<evidence type="ECO:0000256" key="3">
    <source>
        <dbReference type="ARBA" id="ARBA00022723"/>
    </source>
</evidence>
<feature type="domain" description="Radical SAM core" evidence="6">
    <location>
        <begin position="39"/>
        <end position="236"/>
    </location>
</feature>
<gene>
    <name evidence="7" type="ORF">JY651_26130</name>
</gene>
<reference evidence="7 8" key="1">
    <citation type="submission" date="2021-02" db="EMBL/GenBank/DDBJ databases">
        <title>De Novo genome assembly of isolated myxobacteria.</title>
        <authorList>
            <person name="Stevens D.C."/>
        </authorList>
    </citation>
    <scope>NUCLEOTIDE SEQUENCE [LARGE SCALE GENOMIC DNA]</scope>
    <source>
        <strain evidence="8">SCPEA02</strain>
    </source>
</reference>
<dbReference type="Gene3D" id="3.20.20.70">
    <property type="entry name" value="Aldolase class I"/>
    <property type="match status" value="1"/>
</dbReference>
<dbReference type="PANTHER" id="PTHR11228:SF7">
    <property type="entry name" value="PQQA PEPTIDE CYCLASE"/>
    <property type="match status" value="1"/>
</dbReference>
<dbReference type="SFLD" id="SFLDG01067">
    <property type="entry name" value="SPASM/twitch_domain_containing"/>
    <property type="match status" value="1"/>
</dbReference>
<keyword evidence="8" id="KW-1185">Reference proteome</keyword>
<keyword evidence="4" id="KW-0408">Iron</keyword>
<dbReference type="InterPro" id="IPR058240">
    <property type="entry name" value="rSAM_sf"/>
</dbReference>
<dbReference type="PROSITE" id="PS51918">
    <property type="entry name" value="RADICAL_SAM"/>
    <property type="match status" value="1"/>
</dbReference>
<evidence type="ECO:0000256" key="2">
    <source>
        <dbReference type="ARBA" id="ARBA00022691"/>
    </source>
</evidence>
<dbReference type="SFLD" id="SFLDS00029">
    <property type="entry name" value="Radical_SAM"/>
    <property type="match status" value="1"/>
</dbReference>
<dbReference type="InterPro" id="IPR013785">
    <property type="entry name" value="Aldolase_TIM"/>
</dbReference>
<comment type="cofactor">
    <cofactor evidence="1">
        <name>[4Fe-4S] cluster</name>
        <dbReference type="ChEBI" id="CHEBI:49883"/>
    </cofactor>
</comment>
<keyword evidence="3" id="KW-0479">Metal-binding</keyword>
<proteinExistence type="predicted"/>
<dbReference type="SUPFAM" id="SSF102114">
    <property type="entry name" value="Radical SAM enzymes"/>
    <property type="match status" value="1"/>
</dbReference>
<dbReference type="Proteomes" id="UP000662747">
    <property type="component" value="Chromosome"/>
</dbReference>
<evidence type="ECO:0000313" key="8">
    <source>
        <dbReference type="Proteomes" id="UP000662747"/>
    </source>
</evidence>
<evidence type="ECO:0000256" key="5">
    <source>
        <dbReference type="ARBA" id="ARBA00023014"/>
    </source>
</evidence>
<dbReference type="Pfam" id="PF04055">
    <property type="entry name" value="Radical_SAM"/>
    <property type="match status" value="1"/>
</dbReference>
<evidence type="ECO:0000256" key="4">
    <source>
        <dbReference type="ARBA" id="ARBA00023004"/>
    </source>
</evidence>
<dbReference type="RefSeq" id="WP_206720427.1">
    <property type="nucleotide sequence ID" value="NZ_CP071090.1"/>
</dbReference>
<name>A0ABX7NJ47_9BACT</name>
<evidence type="ECO:0000313" key="7">
    <source>
        <dbReference type="EMBL" id="QSQ18839.1"/>
    </source>
</evidence>
<organism evidence="7 8">
    <name type="scientific">Pyxidicoccus parkwayensis</name>
    <dbReference type="NCBI Taxonomy" id="2813578"/>
    <lineage>
        <taxon>Bacteria</taxon>
        <taxon>Pseudomonadati</taxon>
        <taxon>Myxococcota</taxon>
        <taxon>Myxococcia</taxon>
        <taxon>Myxococcales</taxon>
        <taxon>Cystobacterineae</taxon>
        <taxon>Myxococcaceae</taxon>
        <taxon>Pyxidicoccus</taxon>
    </lineage>
</organism>
<evidence type="ECO:0000259" key="6">
    <source>
        <dbReference type="PROSITE" id="PS51918"/>
    </source>
</evidence>
<dbReference type="InterPro" id="IPR007197">
    <property type="entry name" value="rSAM"/>
</dbReference>
<keyword evidence="2" id="KW-0949">S-adenosyl-L-methionine</keyword>